<dbReference type="EMBL" id="CP104973">
    <property type="protein sequence ID" value="UXN60072.1"/>
    <property type="molecule type" value="Genomic_DNA"/>
</dbReference>
<accession>A0ACD4D2K3</accession>
<protein>
    <submittedName>
        <fullName evidence="1">DUF192 domain-containing protein</fullName>
    </submittedName>
</protein>
<organism evidence="1 2">
    <name type="scientific">Phyllobacterium zundukense</name>
    <dbReference type="NCBI Taxonomy" id="1867719"/>
    <lineage>
        <taxon>Bacteria</taxon>
        <taxon>Pseudomonadati</taxon>
        <taxon>Pseudomonadota</taxon>
        <taxon>Alphaproteobacteria</taxon>
        <taxon>Hyphomicrobiales</taxon>
        <taxon>Phyllobacteriaceae</taxon>
        <taxon>Phyllobacterium</taxon>
    </lineage>
</organism>
<gene>
    <name evidence="1" type="ORF">N8E88_26605</name>
</gene>
<evidence type="ECO:0000313" key="2">
    <source>
        <dbReference type="Proteomes" id="UP001061991"/>
    </source>
</evidence>
<keyword evidence="2" id="KW-1185">Reference proteome</keyword>
<name>A0ACD4D2K3_9HYPH</name>
<reference evidence="1" key="1">
    <citation type="submission" date="2022-09" db="EMBL/GenBank/DDBJ databases">
        <title>Interaction between co-microsymbionts with complementary sets of symbiotic genes in legume-rhizobium systems.</title>
        <authorList>
            <person name="Safronova V."/>
            <person name="Sazanova A."/>
            <person name="Afonin A."/>
            <person name="Chirak E."/>
        </authorList>
    </citation>
    <scope>NUCLEOTIDE SEQUENCE</scope>
    <source>
        <strain evidence="1">A18/3m</strain>
    </source>
</reference>
<sequence>MYRLKSVLAVVVFLLFSAIPVLALDQTPPMHLPIDHTALTINSAKGDIPFQVEIADTDEERERGLMFRTDLKDNSAMLFVFDDTRLVTMWMENTPSALDMLFLDDNGRISAVRENAVPFSRSIISSGGPVRFVVEVKAGTAKRLGLTTGDKVRHPAIEAIAH</sequence>
<dbReference type="Proteomes" id="UP001061991">
    <property type="component" value="Chromosome"/>
</dbReference>
<evidence type="ECO:0000313" key="1">
    <source>
        <dbReference type="EMBL" id="UXN60072.1"/>
    </source>
</evidence>
<proteinExistence type="predicted"/>